<name>A0A075P2W9_9ALTE</name>
<dbReference type="EMBL" id="CP008849">
    <property type="protein sequence ID" value="AIG00064.1"/>
    <property type="molecule type" value="Genomic_DNA"/>
</dbReference>
<gene>
    <name evidence="3" type="ORF">DCW74_08400</name>
    <name evidence="2" type="ORF">EP13_16005</name>
</gene>
<keyword evidence="1" id="KW-0732">Signal</keyword>
<dbReference type="GeneID" id="78256390"/>
<sequence length="97" mass="10130">MKTSLVTATLFAATLFTSTASAQESVLESLLTNLVGQALSASTVEIQNGVSQSIANVTYHFDLDDEASTGGDVEIMDIASVSPQESSAQESSEKEIN</sequence>
<dbReference type="OrthoDB" id="6337918at2"/>
<dbReference type="AlphaFoldDB" id="A0A075P2W9"/>
<dbReference type="PATRIC" id="fig|589873.4.peg.3598"/>
<accession>A0A075P2W9</accession>
<evidence type="ECO:0000313" key="3">
    <source>
        <dbReference type="EMBL" id="HAW75740.1"/>
    </source>
</evidence>
<dbReference type="RefSeq" id="WP_044058096.1">
    <property type="nucleotide sequence ID" value="NZ_CAJXAX010000033.1"/>
</dbReference>
<dbReference type="Proteomes" id="UP000056090">
    <property type="component" value="Chromosome"/>
</dbReference>
<dbReference type="EMBL" id="DNAN01000291">
    <property type="protein sequence ID" value="HAW75740.1"/>
    <property type="molecule type" value="Genomic_DNA"/>
</dbReference>
<proteinExistence type="predicted"/>
<evidence type="ECO:0000313" key="5">
    <source>
        <dbReference type="Proteomes" id="UP000263517"/>
    </source>
</evidence>
<evidence type="ECO:0000256" key="1">
    <source>
        <dbReference type="SAM" id="SignalP"/>
    </source>
</evidence>
<dbReference type="Proteomes" id="UP000263517">
    <property type="component" value="Unassembled WGS sequence"/>
</dbReference>
<reference evidence="2 4" key="1">
    <citation type="submission" date="2014-06" db="EMBL/GenBank/DDBJ databases">
        <title>Genomes of Alteromonas australica, a world apart.</title>
        <authorList>
            <person name="Gonzaga A."/>
            <person name="Lopez-Perez M."/>
            <person name="Rodriguez-Valera F."/>
        </authorList>
    </citation>
    <scope>NUCLEOTIDE SEQUENCE [LARGE SCALE GENOMIC DNA]</scope>
    <source>
        <strain evidence="2 4">H 17</strain>
    </source>
</reference>
<evidence type="ECO:0000313" key="2">
    <source>
        <dbReference type="EMBL" id="AIG00064.1"/>
    </source>
</evidence>
<dbReference type="KEGG" id="aal:EP13_16005"/>
<dbReference type="KEGG" id="aaus:EP12_16595"/>
<feature type="chain" id="PRO_5036289705" evidence="1">
    <location>
        <begin position="23"/>
        <end position="97"/>
    </location>
</feature>
<organism evidence="2 4">
    <name type="scientific">Alteromonas australica</name>
    <dbReference type="NCBI Taxonomy" id="589873"/>
    <lineage>
        <taxon>Bacteria</taxon>
        <taxon>Pseudomonadati</taxon>
        <taxon>Pseudomonadota</taxon>
        <taxon>Gammaproteobacteria</taxon>
        <taxon>Alteromonadales</taxon>
        <taxon>Alteromonadaceae</taxon>
        <taxon>Alteromonas/Salinimonas group</taxon>
        <taxon>Alteromonas</taxon>
    </lineage>
</organism>
<protein>
    <submittedName>
        <fullName evidence="2">Uncharacterized protein</fullName>
    </submittedName>
</protein>
<feature type="signal peptide" evidence="1">
    <location>
        <begin position="1"/>
        <end position="22"/>
    </location>
</feature>
<keyword evidence="4" id="KW-1185">Reference proteome</keyword>
<dbReference type="STRING" id="589873.EP12_16595"/>
<reference evidence="3 5" key="2">
    <citation type="journal article" date="2018" name="Nat. Biotechnol.">
        <title>A standardized bacterial taxonomy based on genome phylogeny substantially revises the tree of life.</title>
        <authorList>
            <person name="Parks D.H."/>
            <person name="Chuvochina M."/>
            <person name="Waite D.W."/>
            <person name="Rinke C."/>
            <person name="Skarshewski A."/>
            <person name="Chaumeil P.A."/>
            <person name="Hugenholtz P."/>
        </authorList>
    </citation>
    <scope>NUCLEOTIDE SEQUENCE [LARGE SCALE GENOMIC DNA]</scope>
    <source>
        <strain evidence="3">UBA11978</strain>
    </source>
</reference>
<evidence type="ECO:0000313" key="4">
    <source>
        <dbReference type="Proteomes" id="UP000056090"/>
    </source>
</evidence>